<dbReference type="GO" id="GO:0005886">
    <property type="term" value="C:plasma membrane"/>
    <property type="evidence" value="ECO:0007669"/>
    <property type="project" value="TreeGrafter"/>
</dbReference>
<keyword evidence="9" id="KW-1185">Reference proteome</keyword>
<keyword evidence="5 7" id="KW-0472">Membrane</keyword>
<protein>
    <submittedName>
        <fullName evidence="8">Uncharacterized protein</fullName>
    </submittedName>
</protein>
<feature type="transmembrane region" description="Helical" evidence="7">
    <location>
        <begin position="347"/>
        <end position="371"/>
    </location>
</feature>
<gene>
    <name evidence="8" type="ORF">ALQ77_00082</name>
</gene>
<dbReference type="InterPro" id="IPR001248">
    <property type="entry name" value="Pur-cyt_permease"/>
</dbReference>
<feature type="transmembrane region" description="Helical" evidence="7">
    <location>
        <begin position="391"/>
        <end position="408"/>
    </location>
</feature>
<evidence type="ECO:0000256" key="2">
    <source>
        <dbReference type="ARBA" id="ARBA00008974"/>
    </source>
</evidence>
<feature type="region of interest" description="Disordered" evidence="6">
    <location>
        <begin position="20"/>
        <end position="39"/>
    </location>
</feature>
<evidence type="ECO:0000256" key="5">
    <source>
        <dbReference type="ARBA" id="ARBA00023136"/>
    </source>
</evidence>
<organism evidence="8 9">
    <name type="scientific">Pseudomonas corrugata</name>
    <dbReference type="NCBI Taxonomy" id="47879"/>
    <lineage>
        <taxon>Bacteria</taxon>
        <taxon>Pseudomonadati</taxon>
        <taxon>Pseudomonadota</taxon>
        <taxon>Gammaproteobacteria</taxon>
        <taxon>Pseudomonadales</taxon>
        <taxon>Pseudomonadaceae</taxon>
        <taxon>Pseudomonas</taxon>
    </lineage>
</organism>
<proteinExistence type="inferred from homology"/>
<evidence type="ECO:0000256" key="7">
    <source>
        <dbReference type="SAM" id="Phobius"/>
    </source>
</evidence>
<feature type="transmembrane region" description="Helical" evidence="7">
    <location>
        <begin position="159"/>
        <end position="185"/>
    </location>
</feature>
<name>A0A3M3F0K7_9PSED</name>
<feature type="transmembrane region" description="Helical" evidence="7">
    <location>
        <begin position="470"/>
        <end position="489"/>
    </location>
</feature>
<sequence length="528" mass="56508">MSVLPGGVVGHQRALHASTPAIAPSMSKNNENSGADMTRSTVTERDGLFELEAGSDVLESPRYNHDIAPTKVHERTWNKWHITALWVGMAICVPTYTLGGVLTAYFGLTVGEALLAILFANIIVLIPLTLNAFAGTKYGIPFPVLLRSSFGVIGSNVPCLIRALVACGWFGIQTLFGGLAIHLFLGSVFEGWKSLGGTGEVLGFMMFWVMNLWVVLRGAESIKWLETLSAPLLVLVGAGLLVWAVPNVSVTELMAVPAKRPEGAGVTGYFLAGLTAMVGFWATLSLNIPDFSRYAKSQKDQIVGQIIGLPLTMFLFASLGVVMTAASEKLVGVTVSDPVTLIGHIQSPLWVALAMVLIIVATLSTNTAANIVSPTNDFQNLAPKVIGRSKAVILTGLVGLALMAHELLKKLGWIVSDVSLESVYSNWLLGYSSLLGPIAGIMVVDYFLIKKQQLDLAGLYRDDVYPAWNWKGFIAFGVPVVLTLLSLGSDAFSWFYSYGWFTGSALGGVIYYGLCSLRASPSVAKSAV</sequence>
<feature type="compositionally biased region" description="Polar residues" evidence="6">
    <location>
        <begin position="26"/>
        <end position="39"/>
    </location>
</feature>
<feature type="transmembrane region" description="Helical" evidence="7">
    <location>
        <begin position="428"/>
        <end position="449"/>
    </location>
</feature>
<dbReference type="PANTHER" id="PTHR30618:SF0">
    <property type="entry name" value="PURINE-URACIL PERMEASE NCS1"/>
    <property type="match status" value="1"/>
</dbReference>
<feature type="transmembrane region" description="Helical" evidence="7">
    <location>
        <begin position="228"/>
        <end position="246"/>
    </location>
</feature>
<keyword evidence="3 7" id="KW-0812">Transmembrane</keyword>
<comment type="subcellular location">
    <subcellularLocation>
        <location evidence="1">Membrane</location>
        <topology evidence="1">Multi-pass membrane protein</topology>
    </subcellularLocation>
</comment>
<dbReference type="Proteomes" id="UP000270661">
    <property type="component" value="Unassembled WGS sequence"/>
</dbReference>
<accession>A0A3M3F0K7</accession>
<evidence type="ECO:0000256" key="4">
    <source>
        <dbReference type="ARBA" id="ARBA00022989"/>
    </source>
</evidence>
<feature type="transmembrane region" description="Helical" evidence="7">
    <location>
        <begin position="266"/>
        <end position="286"/>
    </location>
</feature>
<feature type="transmembrane region" description="Helical" evidence="7">
    <location>
        <begin position="306"/>
        <end position="327"/>
    </location>
</feature>
<feature type="transmembrane region" description="Helical" evidence="7">
    <location>
        <begin position="197"/>
        <end position="216"/>
    </location>
</feature>
<dbReference type="GO" id="GO:0015205">
    <property type="term" value="F:nucleobase transmembrane transporter activity"/>
    <property type="evidence" value="ECO:0007669"/>
    <property type="project" value="TreeGrafter"/>
</dbReference>
<evidence type="ECO:0000256" key="6">
    <source>
        <dbReference type="SAM" id="MobiDB-lite"/>
    </source>
</evidence>
<dbReference type="STRING" id="47879.AXG94_04420"/>
<dbReference type="Gene3D" id="1.10.4160.10">
    <property type="entry name" value="Hydantoin permease"/>
    <property type="match status" value="1"/>
</dbReference>
<reference evidence="8 9" key="1">
    <citation type="submission" date="2018-08" db="EMBL/GenBank/DDBJ databases">
        <title>Recombination of ecologically and evolutionarily significant loci maintains genetic cohesion in the Pseudomonas syringae species complex.</title>
        <authorList>
            <person name="Dillon M."/>
            <person name="Thakur S."/>
            <person name="Almeida R.N.D."/>
            <person name="Weir B.S."/>
            <person name="Guttman D.S."/>
        </authorList>
    </citation>
    <scope>NUCLEOTIDE SEQUENCE [LARGE SCALE GENOMIC DNA]</scope>
    <source>
        <strain evidence="8 9">NCPPB2445</strain>
    </source>
</reference>
<comment type="caution">
    <text evidence="8">The sequence shown here is derived from an EMBL/GenBank/DDBJ whole genome shotgun (WGS) entry which is preliminary data.</text>
</comment>
<dbReference type="EMBL" id="RBOJ01000006">
    <property type="protein sequence ID" value="RMM55403.1"/>
    <property type="molecule type" value="Genomic_DNA"/>
</dbReference>
<evidence type="ECO:0000313" key="9">
    <source>
        <dbReference type="Proteomes" id="UP000270661"/>
    </source>
</evidence>
<dbReference type="Pfam" id="PF02133">
    <property type="entry name" value="Transp_cyt_pur"/>
    <property type="match status" value="1"/>
</dbReference>
<evidence type="ECO:0000313" key="8">
    <source>
        <dbReference type="EMBL" id="RMM55403.1"/>
    </source>
</evidence>
<dbReference type="PANTHER" id="PTHR30618">
    <property type="entry name" value="NCS1 FAMILY PURINE/PYRIMIDINE TRANSPORTER"/>
    <property type="match status" value="1"/>
</dbReference>
<feature type="transmembrane region" description="Helical" evidence="7">
    <location>
        <begin position="114"/>
        <end position="138"/>
    </location>
</feature>
<comment type="similarity">
    <text evidence="2">Belongs to the purine-cytosine permease (2.A.39) family.</text>
</comment>
<dbReference type="CDD" id="cd11485">
    <property type="entry name" value="SLC-NCS1sbd_YbbW-like"/>
    <property type="match status" value="1"/>
</dbReference>
<evidence type="ECO:0000256" key="1">
    <source>
        <dbReference type="ARBA" id="ARBA00004141"/>
    </source>
</evidence>
<evidence type="ECO:0000256" key="3">
    <source>
        <dbReference type="ARBA" id="ARBA00022692"/>
    </source>
</evidence>
<keyword evidence="4 7" id="KW-1133">Transmembrane helix</keyword>
<dbReference type="InterPro" id="IPR045225">
    <property type="entry name" value="Uracil/uridine/allantoin_perm"/>
</dbReference>
<feature type="transmembrane region" description="Helical" evidence="7">
    <location>
        <begin position="495"/>
        <end position="515"/>
    </location>
</feature>
<feature type="transmembrane region" description="Helical" evidence="7">
    <location>
        <begin position="84"/>
        <end position="108"/>
    </location>
</feature>
<dbReference type="AlphaFoldDB" id="A0A3M3F0K7"/>